<dbReference type="PROSITE" id="PS50928">
    <property type="entry name" value="ABC_TM1"/>
    <property type="match status" value="1"/>
</dbReference>
<dbReference type="InterPro" id="IPR000515">
    <property type="entry name" value="MetI-like"/>
</dbReference>
<evidence type="ECO:0000256" key="3">
    <source>
        <dbReference type="ARBA" id="ARBA00022448"/>
    </source>
</evidence>
<dbReference type="GO" id="GO:0005886">
    <property type="term" value="C:plasma membrane"/>
    <property type="evidence" value="ECO:0007669"/>
    <property type="project" value="UniProtKB-SubCell"/>
</dbReference>
<accession>A0A6L5YYK0</accession>
<keyword evidence="4" id="KW-1003">Cell membrane</keyword>
<evidence type="ECO:0000256" key="4">
    <source>
        <dbReference type="ARBA" id="ARBA00022475"/>
    </source>
</evidence>
<dbReference type="Gene3D" id="1.10.3720.10">
    <property type="entry name" value="MetI-like"/>
    <property type="match status" value="1"/>
</dbReference>
<keyword evidence="3 8" id="KW-0813">Transport</keyword>
<dbReference type="Pfam" id="PF00528">
    <property type="entry name" value="BPD_transp_1"/>
    <property type="match status" value="1"/>
</dbReference>
<gene>
    <name evidence="10" type="ORF">GE300_06955</name>
</gene>
<feature type="transmembrane region" description="Helical" evidence="8">
    <location>
        <begin position="284"/>
        <end position="305"/>
    </location>
</feature>
<evidence type="ECO:0000256" key="5">
    <source>
        <dbReference type="ARBA" id="ARBA00022692"/>
    </source>
</evidence>
<organism evidence="10 11">
    <name type="scientific">Halovulum marinum</name>
    <dbReference type="NCBI Taxonomy" id="2662447"/>
    <lineage>
        <taxon>Bacteria</taxon>
        <taxon>Pseudomonadati</taxon>
        <taxon>Pseudomonadota</taxon>
        <taxon>Alphaproteobacteria</taxon>
        <taxon>Rhodobacterales</taxon>
        <taxon>Paracoccaceae</taxon>
        <taxon>Halovulum</taxon>
    </lineage>
</organism>
<dbReference type="PANTHER" id="PTHR43227:SF11">
    <property type="entry name" value="BLL4140 PROTEIN"/>
    <property type="match status" value="1"/>
</dbReference>
<name>A0A6L5YYK0_9RHOB</name>
<evidence type="ECO:0000256" key="8">
    <source>
        <dbReference type="RuleBase" id="RU363032"/>
    </source>
</evidence>
<keyword evidence="11" id="KW-1185">Reference proteome</keyword>
<dbReference type="GO" id="GO:0055085">
    <property type="term" value="P:transmembrane transport"/>
    <property type="evidence" value="ECO:0007669"/>
    <property type="project" value="InterPro"/>
</dbReference>
<evidence type="ECO:0000256" key="6">
    <source>
        <dbReference type="ARBA" id="ARBA00022989"/>
    </source>
</evidence>
<feature type="transmembrane region" description="Helical" evidence="8">
    <location>
        <begin position="170"/>
        <end position="192"/>
    </location>
</feature>
<dbReference type="CDD" id="cd06261">
    <property type="entry name" value="TM_PBP2"/>
    <property type="match status" value="1"/>
</dbReference>
<dbReference type="InterPro" id="IPR035906">
    <property type="entry name" value="MetI-like_sf"/>
</dbReference>
<reference evidence="10 11" key="1">
    <citation type="submission" date="2019-10" db="EMBL/GenBank/DDBJ databases">
        <title>Cognatihalovulum marinum gen. nov. sp. nov., a new member of the family Rhodobacteraceae isolated from deep seawater of the Northwest Indian Ocean.</title>
        <authorList>
            <person name="Ruan C."/>
            <person name="Wang J."/>
            <person name="Zheng X."/>
            <person name="Song L."/>
            <person name="Zhu Y."/>
            <person name="Huang Y."/>
            <person name="Lu Z."/>
            <person name="Du W."/>
            <person name="Huang L."/>
            <person name="Dai X."/>
        </authorList>
    </citation>
    <scope>NUCLEOTIDE SEQUENCE [LARGE SCALE GENOMIC DNA]</scope>
    <source>
        <strain evidence="10 11">2CG4</strain>
    </source>
</reference>
<evidence type="ECO:0000256" key="7">
    <source>
        <dbReference type="ARBA" id="ARBA00023136"/>
    </source>
</evidence>
<keyword evidence="7 8" id="KW-0472">Membrane</keyword>
<dbReference type="Proteomes" id="UP000474957">
    <property type="component" value="Unassembled WGS sequence"/>
</dbReference>
<evidence type="ECO:0000259" key="9">
    <source>
        <dbReference type="PROSITE" id="PS50928"/>
    </source>
</evidence>
<protein>
    <submittedName>
        <fullName evidence="10">ABC transporter permease subunit</fullName>
    </submittedName>
</protein>
<evidence type="ECO:0000256" key="1">
    <source>
        <dbReference type="ARBA" id="ARBA00004651"/>
    </source>
</evidence>
<comment type="caution">
    <text evidence="10">The sequence shown here is derived from an EMBL/GenBank/DDBJ whole genome shotgun (WGS) entry which is preliminary data.</text>
</comment>
<keyword evidence="6 8" id="KW-1133">Transmembrane helix</keyword>
<dbReference type="InterPro" id="IPR050809">
    <property type="entry name" value="UgpAE/MalFG_permease"/>
</dbReference>
<proteinExistence type="inferred from homology"/>
<feature type="transmembrane region" description="Helical" evidence="8">
    <location>
        <begin position="32"/>
        <end position="54"/>
    </location>
</feature>
<evidence type="ECO:0000313" key="10">
    <source>
        <dbReference type="EMBL" id="MSU89357.1"/>
    </source>
</evidence>
<comment type="similarity">
    <text evidence="2 8">Belongs to the binding-protein-dependent transport system permease family.</text>
</comment>
<feature type="transmembrane region" description="Helical" evidence="8">
    <location>
        <begin position="99"/>
        <end position="119"/>
    </location>
</feature>
<evidence type="ECO:0000313" key="11">
    <source>
        <dbReference type="Proteomes" id="UP000474957"/>
    </source>
</evidence>
<dbReference type="SUPFAM" id="SSF161098">
    <property type="entry name" value="MetI-like"/>
    <property type="match status" value="1"/>
</dbReference>
<feature type="domain" description="ABC transmembrane type-1" evidence="9">
    <location>
        <begin position="93"/>
        <end position="305"/>
    </location>
</feature>
<dbReference type="AlphaFoldDB" id="A0A6L5YYK0"/>
<keyword evidence="5 8" id="KW-0812">Transmembrane</keyword>
<dbReference type="EMBL" id="WIND01000003">
    <property type="protein sequence ID" value="MSU89357.1"/>
    <property type="molecule type" value="Genomic_DNA"/>
</dbReference>
<evidence type="ECO:0000256" key="2">
    <source>
        <dbReference type="ARBA" id="ARBA00009306"/>
    </source>
</evidence>
<feature type="transmembrane region" description="Helical" evidence="8">
    <location>
        <begin position="126"/>
        <end position="150"/>
    </location>
</feature>
<comment type="subcellular location">
    <subcellularLocation>
        <location evidence="1 8">Cell membrane</location>
        <topology evidence="1 8">Multi-pass membrane protein</topology>
    </subcellularLocation>
</comment>
<dbReference type="PANTHER" id="PTHR43227">
    <property type="entry name" value="BLL4140 PROTEIN"/>
    <property type="match status" value="1"/>
</dbReference>
<sequence length="315" mass="34916">MAASAPSQVYSAPGRRLSLTERLRLGLNNGRISATLILLPPALILFTLFVMLPLGESFYYSFFNWNGYGVPTDFVGLQNYQRIADHSVFHVAVGNTVKIVAVSLFLQMPLALLLALLIYRKTPTNAFFRLVFFLPYILAEVAAGLIWSFVFDGNYGVSASLAQSLGTEPFFILADRDWAFVAVMTVIVWKYFGFHMMIYIAALQGVPEDLVEAARIEGAKRPQIVRYVLVPQIKPAIIVSAFFAIIGALQVFDLIIPLTNGGPSNQTHTIVTYLYTFGLTRLNIGFGSAVGVILFIVAITVAVFYQRFFMKRGQS</sequence>